<dbReference type="CDD" id="cd01960">
    <property type="entry name" value="nsLTP1"/>
    <property type="match status" value="1"/>
</dbReference>
<dbReference type="EMBL" id="JBBWWQ010000016">
    <property type="protein sequence ID" value="KAK8926562.1"/>
    <property type="molecule type" value="Genomic_DNA"/>
</dbReference>
<evidence type="ECO:0000256" key="1">
    <source>
        <dbReference type="ARBA" id="ARBA00009748"/>
    </source>
</evidence>
<accession>A0AAP0B4D3</accession>
<dbReference type="InterPro" id="IPR016140">
    <property type="entry name" value="Bifunc_inhib/LTP/seed_store"/>
</dbReference>
<evidence type="ECO:0000259" key="6">
    <source>
        <dbReference type="SMART" id="SM00499"/>
    </source>
</evidence>
<feature type="signal peptide" evidence="5">
    <location>
        <begin position="1"/>
        <end position="30"/>
    </location>
</feature>
<evidence type="ECO:0000313" key="8">
    <source>
        <dbReference type="Proteomes" id="UP001418222"/>
    </source>
</evidence>
<dbReference type="Gene3D" id="1.10.110.10">
    <property type="entry name" value="Plant lipid-transfer and hydrophobic proteins"/>
    <property type="match status" value="1"/>
</dbReference>
<evidence type="ECO:0000256" key="4">
    <source>
        <dbReference type="RuleBase" id="RU000628"/>
    </source>
</evidence>
<organism evidence="7 8">
    <name type="scientific">Platanthera zijinensis</name>
    <dbReference type="NCBI Taxonomy" id="2320716"/>
    <lineage>
        <taxon>Eukaryota</taxon>
        <taxon>Viridiplantae</taxon>
        <taxon>Streptophyta</taxon>
        <taxon>Embryophyta</taxon>
        <taxon>Tracheophyta</taxon>
        <taxon>Spermatophyta</taxon>
        <taxon>Magnoliopsida</taxon>
        <taxon>Liliopsida</taxon>
        <taxon>Asparagales</taxon>
        <taxon>Orchidaceae</taxon>
        <taxon>Orchidoideae</taxon>
        <taxon>Orchideae</taxon>
        <taxon>Orchidinae</taxon>
        <taxon>Platanthera</taxon>
    </lineage>
</organism>
<proteinExistence type="inferred from homology"/>
<dbReference type="SUPFAM" id="SSF47699">
    <property type="entry name" value="Bifunctional inhibitor/lipid-transfer protein/seed storage 2S albumin"/>
    <property type="match status" value="1"/>
</dbReference>
<dbReference type="Pfam" id="PF00234">
    <property type="entry name" value="Tryp_alpha_amyl"/>
    <property type="match status" value="1"/>
</dbReference>
<keyword evidence="4" id="KW-0446">Lipid-binding</keyword>
<dbReference type="InterPro" id="IPR036312">
    <property type="entry name" value="Bifun_inhib/LTP/seed_sf"/>
</dbReference>
<dbReference type="FunFam" id="1.10.110.10:FF:000002">
    <property type="entry name" value="Non-specific lipid-transfer protein"/>
    <property type="match status" value="1"/>
</dbReference>
<evidence type="ECO:0000256" key="3">
    <source>
        <dbReference type="ARBA" id="ARBA00023157"/>
    </source>
</evidence>
<sequence length="120" mass="12039">MSRPTAASTAAAVFIMACLLSPGVIREAAAAISCGQVASSLGQCFGYITGQGPLSQQCCAGVQRLNAAASSTPDRQTACGCLKSLSGRISNLNPNLAAGLPGRCGVSIPYPISTTTDCSR</sequence>
<dbReference type="AlphaFoldDB" id="A0AAP0B4D3"/>
<gene>
    <name evidence="7" type="ORF">KSP39_PZI018598</name>
</gene>
<protein>
    <recommendedName>
        <fullName evidence="4">Non-specific lipid-transfer protein</fullName>
    </recommendedName>
</protein>
<dbReference type="SMART" id="SM00499">
    <property type="entry name" value="AAI"/>
    <property type="match status" value="1"/>
</dbReference>
<evidence type="ECO:0000256" key="2">
    <source>
        <dbReference type="ARBA" id="ARBA00022448"/>
    </source>
</evidence>
<keyword evidence="3" id="KW-1015">Disulfide bond</keyword>
<evidence type="ECO:0000256" key="5">
    <source>
        <dbReference type="SAM" id="SignalP"/>
    </source>
</evidence>
<dbReference type="InterPro" id="IPR000528">
    <property type="entry name" value="Plant_nsLTP"/>
</dbReference>
<comment type="function">
    <text evidence="4">Plant non-specific lipid-transfer proteins transfer phospholipids as well as galactolipids across membranes. May play a role in wax or cutin deposition in the cell walls of expanding epidermal cells and certain secretory tissues.</text>
</comment>
<dbReference type="PANTHER" id="PTHR33076">
    <property type="entry name" value="NON-SPECIFIC LIPID-TRANSFER PROTEIN 2-RELATED"/>
    <property type="match status" value="1"/>
</dbReference>
<evidence type="ECO:0000313" key="7">
    <source>
        <dbReference type="EMBL" id="KAK8926562.1"/>
    </source>
</evidence>
<dbReference type="Proteomes" id="UP001418222">
    <property type="component" value="Unassembled WGS sequence"/>
</dbReference>
<feature type="chain" id="PRO_5042867255" description="Non-specific lipid-transfer protein" evidence="5">
    <location>
        <begin position="31"/>
        <end position="120"/>
    </location>
</feature>
<name>A0AAP0B4D3_9ASPA</name>
<keyword evidence="5" id="KW-0732">Signal</keyword>
<comment type="similarity">
    <text evidence="1 4">Belongs to the plant LTP family.</text>
</comment>
<feature type="domain" description="Bifunctional inhibitor/plant lipid transfer protein/seed storage helical" evidence="6">
    <location>
        <begin position="34"/>
        <end position="118"/>
    </location>
</feature>
<comment type="caution">
    <text evidence="7">The sequence shown here is derived from an EMBL/GenBank/DDBJ whole genome shotgun (WGS) entry which is preliminary data.</text>
</comment>
<keyword evidence="2 4" id="KW-0813">Transport</keyword>
<dbReference type="GO" id="GO:0006869">
    <property type="term" value="P:lipid transport"/>
    <property type="evidence" value="ECO:0007669"/>
    <property type="project" value="InterPro"/>
</dbReference>
<dbReference type="GO" id="GO:0008289">
    <property type="term" value="F:lipid binding"/>
    <property type="evidence" value="ECO:0007669"/>
    <property type="project" value="UniProtKB-KW"/>
</dbReference>
<dbReference type="PRINTS" id="PR00382">
    <property type="entry name" value="LIPIDTRNSFER"/>
</dbReference>
<dbReference type="PROSITE" id="PS51257">
    <property type="entry name" value="PROKAR_LIPOPROTEIN"/>
    <property type="match status" value="1"/>
</dbReference>
<keyword evidence="8" id="KW-1185">Reference proteome</keyword>
<reference evidence="7 8" key="1">
    <citation type="journal article" date="2022" name="Nat. Plants">
        <title>Genomes of leafy and leafless Platanthera orchids illuminate the evolution of mycoheterotrophy.</title>
        <authorList>
            <person name="Li M.H."/>
            <person name="Liu K.W."/>
            <person name="Li Z."/>
            <person name="Lu H.C."/>
            <person name="Ye Q.L."/>
            <person name="Zhang D."/>
            <person name="Wang J.Y."/>
            <person name="Li Y.F."/>
            <person name="Zhong Z.M."/>
            <person name="Liu X."/>
            <person name="Yu X."/>
            <person name="Liu D.K."/>
            <person name="Tu X.D."/>
            <person name="Liu B."/>
            <person name="Hao Y."/>
            <person name="Liao X.Y."/>
            <person name="Jiang Y.T."/>
            <person name="Sun W.H."/>
            <person name="Chen J."/>
            <person name="Chen Y.Q."/>
            <person name="Ai Y."/>
            <person name="Zhai J.W."/>
            <person name="Wu S.S."/>
            <person name="Zhou Z."/>
            <person name="Hsiao Y.Y."/>
            <person name="Wu W.L."/>
            <person name="Chen Y.Y."/>
            <person name="Lin Y.F."/>
            <person name="Hsu J.L."/>
            <person name="Li C.Y."/>
            <person name="Wang Z.W."/>
            <person name="Zhao X."/>
            <person name="Zhong W.Y."/>
            <person name="Ma X.K."/>
            <person name="Ma L."/>
            <person name="Huang J."/>
            <person name="Chen G.Z."/>
            <person name="Huang M.Z."/>
            <person name="Huang L."/>
            <person name="Peng D.H."/>
            <person name="Luo Y.B."/>
            <person name="Zou S.Q."/>
            <person name="Chen S.P."/>
            <person name="Lan S."/>
            <person name="Tsai W.C."/>
            <person name="Van de Peer Y."/>
            <person name="Liu Z.J."/>
        </authorList>
    </citation>
    <scope>NUCLEOTIDE SEQUENCE [LARGE SCALE GENOMIC DNA]</scope>
    <source>
        <strain evidence="7">Lor287</strain>
    </source>
</reference>